<dbReference type="InterPro" id="IPR037054">
    <property type="entry name" value="A-glucoronidase_C_sf"/>
</dbReference>
<keyword evidence="5 7" id="KW-0326">Glycosidase</keyword>
<organism evidence="13 14">
    <name type="scientific">Halanaerobium saccharolyticum</name>
    <dbReference type="NCBI Taxonomy" id="43595"/>
    <lineage>
        <taxon>Bacteria</taxon>
        <taxon>Bacillati</taxon>
        <taxon>Bacillota</taxon>
        <taxon>Clostridia</taxon>
        <taxon>Halanaerobiales</taxon>
        <taxon>Halanaerobiaceae</taxon>
        <taxon>Halanaerobium</taxon>
    </lineage>
</organism>
<evidence type="ECO:0000256" key="1">
    <source>
        <dbReference type="ARBA" id="ARBA00008833"/>
    </source>
</evidence>
<evidence type="ECO:0000259" key="11">
    <source>
        <dbReference type="Pfam" id="PF07477"/>
    </source>
</evidence>
<dbReference type="GO" id="GO:0005576">
    <property type="term" value="C:extracellular region"/>
    <property type="evidence" value="ECO:0007669"/>
    <property type="project" value="InterPro"/>
</dbReference>
<evidence type="ECO:0000259" key="10">
    <source>
        <dbReference type="Pfam" id="PF03648"/>
    </source>
</evidence>
<dbReference type="SUPFAM" id="SSF55545">
    <property type="entry name" value="beta-N-acetylhexosaminidase-like domain"/>
    <property type="match status" value="1"/>
</dbReference>
<evidence type="ECO:0000256" key="7">
    <source>
        <dbReference type="PIRNR" id="PIRNR029900"/>
    </source>
</evidence>
<accession>A0A4R7YXC3</accession>
<dbReference type="GO" id="GO:0045493">
    <property type="term" value="P:xylan catabolic process"/>
    <property type="evidence" value="ECO:0007669"/>
    <property type="project" value="UniProtKB-KW"/>
</dbReference>
<feature type="active site" description="Proton donor" evidence="8">
    <location>
        <position position="304"/>
    </location>
</feature>
<dbReference type="InterPro" id="IPR011099">
    <property type="entry name" value="Glyco_hydro_67_C"/>
</dbReference>
<dbReference type="InterPro" id="IPR011100">
    <property type="entry name" value="Glyco_hydro_67_cat"/>
</dbReference>
<evidence type="ECO:0000256" key="2">
    <source>
        <dbReference type="ARBA" id="ARBA00022651"/>
    </source>
</evidence>
<feature type="active site" description="Proton acceptor" evidence="8">
    <location>
        <position position="383"/>
    </location>
</feature>
<dbReference type="EMBL" id="SODA01000017">
    <property type="protein sequence ID" value="TDW02083.1"/>
    <property type="molecule type" value="Genomic_DNA"/>
</dbReference>
<feature type="domain" description="Alpha glucuronidase N-terminal" evidence="10">
    <location>
        <begin position="16"/>
        <end position="141"/>
    </location>
</feature>
<dbReference type="InterPro" id="IPR029018">
    <property type="entry name" value="Hex-like_dom2"/>
</dbReference>
<dbReference type="InterPro" id="IPR005154">
    <property type="entry name" value="Glyco_hydro_67_aGlcAse_N"/>
</dbReference>
<dbReference type="Proteomes" id="UP000294697">
    <property type="component" value="Unassembled WGS sequence"/>
</dbReference>
<dbReference type="GO" id="GO:0046559">
    <property type="term" value="F:alpha-glucuronidase activity"/>
    <property type="evidence" value="ECO:0007669"/>
    <property type="project" value="InterPro"/>
</dbReference>
<dbReference type="PANTHER" id="PTHR39207:SF1">
    <property type="entry name" value="ALPHA-GLUCURONIDASE A"/>
    <property type="match status" value="1"/>
</dbReference>
<evidence type="ECO:0000256" key="9">
    <source>
        <dbReference type="RuleBase" id="RU361198"/>
    </source>
</evidence>
<reference evidence="13 14" key="1">
    <citation type="submission" date="2019-03" db="EMBL/GenBank/DDBJ databases">
        <title>Subsurface microbial communities from deep shales in Ohio and West Virginia, USA.</title>
        <authorList>
            <person name="Wrighton K."/>
        </authorList>
    </citation>
    <scope>NUCLEOTIDE SEQUENCE [LARGE SCALE GENOMIC DNA]</scope>
    <source>
        <strain evidence="13 14">MSL9.2</strain>
    </source>
</reference>
<proteinExistence type="inferred from homology"/>
<keyword evidence="6 9" id="KW-0624">Polysaccharide degradation</keyword>
<dbReference type="Pfam" id="PF03648">
    <property type="entry name" value="Glyco_hydro_67N"/>
    <property type="match status" value="1"/>
</dbReference>
<feature type="domain" description="Glycosyl hydrolase family 67 C-terminal" evidence="11">
    <location>
        <begin position="472"/>
        <end position="694"/>
    </location>
</feature>
<dbReference type="GO" id="GO:0033939">
    <property type="term" value="F:xylan alpha-1,2-glucuronosidase activity"/>
    <property type="evidence" value="ECO:0007669"/>
    <property type="project" value="UniProtKB-EC"/>
</dbReference>
<comment type="subunit">
    <text evidence="9">Homodimer.</text>
</comment>
<feature type="domain" description="Glycosyl hydrolase family 67 catalytic" evidence="12">
    <location>
        <begin position="145"/>
        <end position="471"/>
    </location>
</feature>
<dbReference type="Gene3D" id="3.20.20.80">
    <property type="entry name" value="Glycosidases"/>
    <property type="match status" value="1"/>
</dbReference>
<dbReference type="PANTHER" id="PTHR39207">
    <property type="entry name" value="ALPHA-GLUCURONIDASE A"/>
    <property type="match status" value="1"/>
</dbReference>
<dbReference type="SUPFAM" id="SSF51445">
    <property type="entry name" value="(Trans)glycosidases"/>
    <property type="match status" value="1"/>
</dbReference>
<dbReference type="Pfam" id="PF07488">
    <property type="entry name" value="Glyco_hydro_67M"/>
    <property type="match status" value="1"/>
</dbReference>
<sequence>MSETKMVDKSSKSYQAWLSYSQLNDKYLNKFNDLLNKISLFGSSAITGSIREELDRAFSRFLDTDFTFKISPDAEDEIIFAAQSDLEAIAAADDQMQELLKEINFEDLNTEGYILKYFQENNLLLVTAKTDKGFLYGTFALLKEIQQENNLKELDILSNPKNNLRMLNHWDNLDGSIERGYAGQSIFYQDNNLRNDLKRIKDYARMLASIGINALSINNVNVSYEETRLIDDKIEMVITISDILRDYGITTYLSANYASPMQLSNLDTADPLAEKVKLWWQEKVAEIYEAIPDFGGFVVKADSEGRPGPFTYNRTHADGANMMAEALEPYGGLLIWRCFVYNCQQDWRDKETDRARAAYDNFKGLDGEFKDNVLLQIKNGPMDFQVREPVTPLFGVMPETNQVLELQVTQEYTGQQKDLCYLIPQWKKITDFDTYAQGESTPVKRIVDGSTYNQENTGFAAVVNVGDDENWTGHHLAQANFYGYGRLAWNPDLSAVEITEEWIKMTFGQDQKVMESLLRMLLYSWTIYEDYTSPLGIGWMVNPGHHYGVNVNGYEYSRWGTYHRADHQGIGVDRSVATGTGYAGQYFEENAKKYETAENCPDELLLFFHHVHYTYELDSGKTVIQHIYDSHFRGVAAVKELQGYWEKLEGKVDEGIYKNVEERLEMQLENAIEWRDQVNTYFHRISGIEDEFEREIY</sequence>
<keyword evidence="2 7" id="KW-0858">Xylan degradation</keyword>
<comment type="caution">
    <text evidence="13">The sequence shown here is derived from an EMBL/GenBank/DDBJ whole genome shotgun (WGS) entry which is preliminary data.</text>
</comment>
<dbReference type="RefSeq" id="WP_208320752.1">
    <property type="nucleotide sequence ID" value="NZ_QLME01000016.1"/>
</dbReference>
<dbReference type="InterPro" id="IPR017853">
    <property type="entry name" value="GH"/>
</dbReference>
<evidence type="ECO:0000256" key="3">
    <source>
        <dbReference type="ARBA" id="ARBA00022801"/>
    </source>
</evidence>
<protein>
    <recommendedName>
        <fullName evidence="9">Xylan alpha-1,2-glucuronidase</fullName>
        <ecNumber evidence="9">3.2.1.131</ecNumber>
    </recommendedName>
</protein>
<dbReference type="PIRSF" id="PIRSF029900">
    <property type="entry name" value="Alpha-glucuronds"/>
    <property type="match status" value="1"/>
</dbReference>
<evidence type="ECO:0000256" key="6">
    <source>
        <dbReference type="ARBA" id="ARBA00023326"/>
    </source>
</evidence>
<keyword evidence="3 7" id="KW-0378">Hydrolase</keyword>
<evidence type="ECO:0000259" key="12">
    <source>
        <dbReference type="Pfam" id="PF07488"/>
    </source>
</evidence>
<dbReference type="Pfam" id="PF07477">
    <property type="entry name" value="Glyco_hydro_67C"/>
    <property type="match status" value="1"/>
</dbReference>
<dbReference type="EC" id="3.2.1.131" evidence="9"/>
<dbReference type="AlphaFoldDB" id="A0A4R7YXC3"/>
<keyword evidence="4 9" id="KW-0119">Carbohydrate metabolism</keyword>
<comment type="similarity">
    <text evidence="1 7 9">Belongs to the glycosyl hydrolase 67 family.</text>
</comment>
<name>A0A4R7YXC3_9FIRM</name>
<gene>
    <name evidence="13" type="ORF">C8C77_11710</name>
</gene>
<comment type="catalytic activity">
    <reaction evidence="9">
        <text>Hydrolysis of (1-&gt;2)-alpha-D-(4-O-methyl)glucuronosyl links in the main chain of hardwood xylans.</text>
        <dbReference type="EC" id="3.2.1.131"/>
    </reaction>
</comment>
<dbReference type="InterPro" id="IPR011395">
    <property type="entry name" value="Glyco_hydro_67_aGlcAse"/>
</dbReference>
<feature type="active site" description="Proton acceptor" evidence="8">
    <location>
        <position position="411"/>
    </location>
</feature>
<evidence type="ECO:0000313" key="13">
    <source>
        <dbReference type="EMBL" id="TDW02083.1"/>
    </source>
</evidence>
<evidence type="ECO:0000256" key="5">
    <source>
        <dbReference type="ARBA" id="ARBA00023295"/>
    </source>
</evidence>
<dbReference type="Gene3D" id="3.90.1330.10">
    <property type="entry name" value="Alpha-glucuronidase, C-terminal domain"/>
    <property type="match status" value="1"/>
</dbReference>
<evidence type="ECO:0000313" key="14">
    <source>
        <dbReference type="Proteomes" id="UP000294697"/>
    </source>
</evidence>
<evidence type="ECO:0000256" key="4">
    <source>
        <dbReference type="ARBA" id="ARBA00023277"/>
    </source>
</evidence>
<evidence type="ECO:0000256" key="8">
    <source>
        <dbReference type="PIRSR" id="PIRSR029900-1"/>
    </source>
</evidence>
<dbReference type="Gene3D" id="3.30.379.10">
    <property type="entry name" value="Chitobiase/beta-hexosaminidase domain 2-like"/>
    <property type="match status" value="1"/>
</dbReference>